<dbReference type="GO" id="GO:0000976">
    <property type="term" value="F:transcription cis-regulatory region binding"/>
    <property type="evidence" value="ECO:0007669"/>
    <property type="project" value="TreeGrafter"/>
</dbReference>
<protein>
    <submittedName>
        <fullName evidence="5">Glucose-resistance amylase regulator</fullName>
    </submittedName>
</protein>
<dbReference type="SUPFAM" id="SSF47413">
    <property type="entry name" value="lambda repressor-like DNA-binding domains"/>
    <property type="match status" value="1"/>
</dbReference>
<dbReference type="SMART" id="SM00354">
    <property type="entry name" value="HTH_LACI"/>
    <property type="match status" value="1"/>
</dbReference>
<keyword evidence="2" id="KW-0238">DNA-binding</keyword>
<dbReference type="GO" id="GO:0003700">
    <property type="term" value="F:DNA-binding transcription factor activity"/>
    <property type="evidence" value="ECO:0007669"/>
    <property type="project" value="TreeGrafter"/>
</dbReference>
<evidence type="ECO:0000256" key="3">
    <source>
        <dbReference type="ARBA" id="ARBA00023163"/>
    </source>
</evidence>
<dbReference type="InterPro" id="IPR000843">
    <property type="entry name" value="HTH_LacI"/>
</dbReference>
<keyword evidence="1" id="KW-0805">Transcription regulation</keyword>
<dbReference type="InterPro" id="IPR046335">
    <property type="entry name" value="LacI/GalR-like_sensor"/>
</dbReference>
<sequence length="363" mass="39337">MLKSYQPGRTLISLQTGELMPSDDRRKSRVTLLDVARHANVSRATASLVIRKSPLVGAATREKVEKALQELGYVYNMGAASLRAERSNTVGVIVPTLGNPFYGELLSGIDSVVGEAGLVVLLANSHENFANQTTLMQRMREHGVDGVIVSLTAETAPEFIEQFVDWGLPVVQVLRHVTDRIDYAGVDYAGGMRQAVNYLARLGHRTIAFAVHGPVHSAYRERVEGFRDAMEQQGLDPGLIVRLPYTMPEIAKAAPLLFQAGKAPTAAICFNDVVALGLSAGLYDCGRKVGDDFSLIGFDDVSDAEATRPRLSSVSTRPVAVGQNAARLLLSRLASPEKQAERIVSETYLQVRQSCVPLKAPVI</sequence>
<dbReference type="PROSITE" id="PS50932">
    <property type="entry name" value="HTH_LACI_2"/>
    <property type="match status" value="1"/>
</dbReference>
<dbReference type="PANTHER" id="PTHR30146:SF138">
    <property type="entry name" value="TRANSCRIPTIONAL REGULATORY PROTEIN"/>
    <property type="match status" value="1"/>
</dbReference>
<dbReference type="InterPro" id="IPR010982">
    <property type="entry name" value="Lambda_DNA-bd_dom_sf"/>
</dbReference>
<accession>C4WLW7</accession>
<reference evidence="5 6" key="1">
    <citation type="submission" date="2009-05" db="EMBL/GenBank/DDBJ databases">
        <authorList>
            <person name="Setubal J.C."/>
            <person name="Boyle S."/>
            <person name="Crasta O.R."/>
            <person name="Gillespie J.J."/>
            <person name="Kenyon R.W."/>
            <person name="Lu J."/>
            <person name="Mane S."/>
            <person name="Nagrani S."/>
            <person name="Shallom J.M."/>
            <person name="Shallom S."/>
            <person name="Shukla M."/>
            <person name="Snyder E.E."/>
            <person name="Sobral B.W."/>
            <person name="Wattam A.R."/>
            <person name="Will R."/>
            <person name="Williams K."/>
            <person name="Yoo H."/>
            <person name="Munk C."/>
            <person name="Tapia R."/>
            <person name="Green L."/>
            <person name="Rogers Y."/>
            <person name="Detter J.C."/>
            <person name="Bruce D."/>
            <person name="Brettin T.S."/>
            <person name="Tsolis R."/>
        </authorList>
    </citation>
    <scope>NUCLEOTIDE SEQUENCE [LARGE SCALE GENOMIC DNA]</scope>
    <source>
        <strain evidence="5 6">LMG 3301</strain>
    </source>
</reference>
<dbReference type="InterPro" id="IPR028082">
    <property type="entry name" value="Peripla_BP_I"/>
</dbReference>
<gene>
    <name evidence="5" type="ORF">OINT_2000836</name>
</gene>
<dbReference type="Gene3D" id="3.40.50.2300">
    <property type="match status" value="2"/>
</dbReference>
<dbReference type="CDD" id="cd01392">
    <property type="entry name" value="HTH_LacI"/>
    <property type="match status" value="1"/>
</dbReference>
<evidence type="ECO:0000313" key="5">
    <source>
        <dbReference type="EMBL" id="EEQ93667.1"/>
    </source>
</evidence>
<evidence type="ECO:0000256" key="1">
    <source>
        <dbReference type="ARBA" id="ARBA00023015"/>
    </source>
</evidence>
<evidence type="ECO:0000313" key="6">
    <source>
        <dbReference type="Proteomes" id="UP000004386"/>
    </source>
</evidence>
<dbReference type="EMBL" id="ACQA01000002">
    <property type="protein sequence ID" value="EEQ93667.1"/>
    <property type="molecule type" value="Genomic_DNA"/>
</dbReference>
<dbReference type="HOGENOM" id="CLU_037628_6_0_5"/>
<proteinExistence type="predicted"/>
<organism evidence="5 6">
    <name type="scientific">Brucella intermedia LMG 3301</name>
    <dbReference type="NCBI Taxonomy" id="641118"/>
    <lineage>
        <taxon>Bacteria</taxon>
        <taxon>Pseudomonadati</taxon>
        <taxon>Pseudomonadota</taxon>
        <taxon>Alphaproteobacteria</taxon>
        <taxon>Hyphomicrobiales</taxon>
        <taxon>Brucellaceae</taxon>
        <taxon>Brucella/Ochrobactrum group</taxon>
        <taxon>Brucella</taxon>
    </lineage>
</organism>
<dbReference type="SUPFAM" id="SSF53822">
    <property type="entry name" value="Periplasmic binding protein-like I"/>
    <property type="match status" value="1"/>
</dbReference>
<evidence type="ECO:0000256" key="2">
    <source>
        <dbReference type="ARBA" id="ARBA00023125"/>
    </source>
</evidence>
<evidence type="ECO:0000259" key="4">
    <source>
        <dbReference type="PROSITE" id="PS50932"/>
    </source>
</evidence>
<comment type="caution">
    <text evidence="5">The sequence shown here is derived from an EMBL/GenBank/DDBJ whole genome shotgun (WGS) entry which is preliminary data.</text>
</comment>
<dbReference type="Pfam" id="PF00356">
    <property type="entry name" value="LacI"/>
    <property type="match status" value="1"/>
</dbReference>
<name>C4WLW7_9HYPH</name>
<dbReference type="PANTHER" id="PTHR30146">
    <property type="entry name" value="LACI-RELATED TRANSCRIPTIONAL REPRESSOR"/>
    <property type="match status" value="1"/>
</dbReference>
<dbReference type="Pfam" id="PF13377">
    <property type="entry name" value="Peripla_BP_3"/>
    <property type="match status" value="1"/>
</dbReference>
<dbReference type="Proteomes" id="UP000004386">
    <property type="component" value="Unassembled WGS sequence"/>
</dbReference>
<dbReference type="Gene3D" id="1.10.260.40">
    <property type="entry name" value="lambda repressor-like DNA-binding domains"/>
    <property type="match status" value="1"/>
</dbReference>
<dbReference type="CDD" id="cd06289">
    <property type="entry name" value="PBP1_MalI-like"/>
    <property type="match status" value="1"/>
</dbReference>
<feature type="domain" description="HTH lacI-type" evidence="4">
    <location>
        <begin position="30"/>
        <end position="84"/>
    </location>
</feature>
<dbReference type="PROSITE" id="PS00356">
    <property type="entry name" value="HTH_LACI_1"/>
    <property type="match status" value="1"/>
</dbReference>
<keyword evidence="3" id="KW-0804">Transcription</keyword>
<dbReference type="AlphaFoldDB" id="C4WLW7"/>